<proteinExistence type="predicted"/>
<keyword evidence="22" id="KW-1185">Reference proteome</keyword>
<keyword evidence="11" id="KW-0805">Transcription regulation</keyword>
<dbReference type="Proteomes" id="UP000515154">
    <property type="component" value="Linkage group LG11"/>
</dbReference>
<dbReference type="InterPro" id="IPR003903">
    <property type="entry name" value="UIM_dom"/>
</dbReference>
<evidence type="ECO:0000256" key="2">
    <source>
        <dbReference type="ARBA" id="ARBA00004123"/>
    </source>
</evidence>
<evidence type="ECO:0000256" key="18">
    <source>
        <dbReference type="PIRSR" id="PIRSR633865-1"/>
    </source>
</evidence>
<name>A0A6P7SX72_9MOLL</name>
<accession>A0A6P7SX72</accession>
<dbReference type="SMART" id="SM01246">
    <property type="entry name" value="Josephin"/>
    <property type="match status" value="1"/>
</dbReference>
<dbReference type="SMART" id="SM00726">
    <property type="entry name" value="UIM"/>
    <property type="match status" value="3"/>
</dbReference>
<feature type="domain" description="Josephin" evidence="21">
    <location>
        <begin position="1"/>
        <end position="182"/>
    </location>
</feature>
<evidence type="ECO:0000256" key="19">
    <source>
        <dbReference type="PROSITE-ProRule" id="PRU00331"/>
    </source>
</evidence>
<protein>
    <recommendedName>
        <fullName evidence="16">Ataxin-3 homolog</fullName>
        <ecNumber evidence="4">3.4.19.12</ecNumber>
    </recommendedName>
    <alternativeName>
        <fullName evidence="17">Machado-Joseph disease-like protein</fullName>
    </alternativeName>
</protein>
<feature type="active site" evidence="19">
    <location>
        <position position="121"/>
    </location>
</feature>
<keyword evidence="10" id="KW-0788">Thiol protease</keyword>
<evidence type="ECO:0000256" key="6">
    <source>
        <dbReference type="ARBA" id="ARBA00022670"/>
    </source>
</evidence>
<feature type="compositionally biased region" description="Polar residues" evidence="20">
    <location>
        <begin position="321"/>
        <end position="331"/>
    </location>
</feature>
<comment type="catalytic activity">
    <reaction evidence="1">
        <text>Thiol-dependent hydrolysis of ester, thioester, amide, peptide and isopeptide bonds formed by the C-terminal Gly of ubiquitin (a 76-residue protein attached to proteins as an intracellular targeting signal).</text>
        <dbReference type="EC" id="3.4.19.12"/>
    </reaction>
</comment>
<comment type="subunit">
    <text evidence="15">Forms a complex composed of deubiquitinating enzyme atx-3, adapter ubxn-5 and cdc-48.1. Forms a complex composed of deubiquitinating enzyme atx-3, E4 ubiquitin-protein ligase ufd-2 and cdc-48.1. Interacts (via RRDR motif) with cdc-48.1 (via N-terminus) and cdc-48.2 (via N-terminus); the interaction with cdc-48.1 is not required for atx-3 enzymatic activity. Interacts (via C-terminus) with ubxn-5. May interact with ned-8.</text>
</comment>
<keyword evidence="8" id="KW-0833">Ubl conjugation pathway</keyword>
<dbReference type="Pfam" id="PF02809">
    <property type="entry name" value="UIM"/>
    <property type="match status" value="3"/>
</dbReference>
<keyword evidence="7" id="KW-0677">Repeat</keyword>
<dbReference type="GO" id="GO:0016579">
    <property type="term" value="P:protein deubiquitination"/>
    <property type="evidence" value="ECO:0007669"/>
    <property type="project" value="InterPro"/>
</dbReference>
<dbReference type="PANTHER" id="PTHR14159:SF0">
    <property type="entry name" value="ATAXIN-3-RELATED"/>
    <property type="match status" value="1"/>
</dbReference>
<keyword evidence="5" id="KW-0963">Cytoplasm</keyword>
<evidence type="ECO:0000256" key="12">
    <source>
        <dbReference type="ARBA" id="ARBA00023163"/>
    </source>
</evidence>
<dbReference type="FunFam" id="1.10.287.10:FF:000018">
    <property type="entry name" value="Ataxin-3 homolog"/>
    <property type="match status" value="1"/>
</dbReference>
<dbReference type="RefSeq" id="XP_029642471.1">
    <property type="nucleotide sequence ID" value="XM_029786611.2"/>
</dbReference>
<evidence type="ECO:0000256" key="4">
    <source>
        <dbReference type="ARBA" id="ARBA00012759"/>
    </source>
</evidence>
<evidence type="ECO:0000256" key="20">
    <source>
        <dbReference type="SAM" id="MobiDB-lite"/>
    </source>
</evidence>
<dbReference type="GO" id="GO:0004843">
    <property type="term" value="F:cysteine-type deubiquitinase activity"/>
    <property type="evidence" value="ECO:0007669"/>
    <property type="project" value="UniProtKB-EC"/>
</dbReference>
<dbReference type="Gene3D" id="1.10.287.10">
    <property type="entry name" value="S15/NS1, RNA-binding"/>
    <property type="match status" value="1"/>
</dbReference>
<keyword evidence="9 19" id="KW-0378">Hydrolase</keyword>
<comment type="subcellular location">
    <subcellularLocation>
        <location evidence="3">Cytoplasm</location>
    </subcellularLocation>
    <subcellularLocation>
        <location evidence="2">Nucleus</location>
    </subcellularLocation>
</comment>
<evidence type="ECO:0000256" key="9">
    <source>
        <dbReference type="ARBA" id="ARBA00022801"/>
    </source>
</evidence>
<reference evidence="23" key="1">
    <citation type="submission" date="2025-08" db="UniProtKB">
        <authorList>
            <consortium name="RefSeq"/>
        </authorList>
    </citation>
    <scope>IDENTIFICATION</scope>
</reference>
<dbReference type="KEGG" id="osn:115217045"/>
<evidence type="ECO:0000256" key="15">
    <source>
        <dbReference type="ARBA" id="ARBA00063584"/>
    </source>
</evidence>
<dbReference type="PANTHER" id="PTHR14159">
    <property type="entry name" value="ATAXIN-3-RELATED"/>
    <property type="match status" value="1"/>
</dbReference>
<dbReference type="PRINTS" id="PR01233">
    <property type="entry name" value="JOSEPHIN"/>
</dbReference>
<evidence type="ECO:0000259" key="21">
    <source>
        <dbReference type="PROSITE" id="PS50957"/>
    </source>
</evidence>
<evidence type="ECO:0000256" key="8">
    <source>
        <dbReference type="ARBA" id="ARBA00022786"/>
    </source>
</evidence>
<evidence type="ECO:0000256" key="3">
    <source>
        <dbReference type="ARBA" id="ARBA00004496"/>
    </source>
</evidence>
<dbReference type="EC" id="3.4.19.12" evidence="4"/>
<dbReference type="InterPro" id="IPR006155">
    <property type="entry name" value="Josephin"/>
</dbReference>
<evidence type="ECO:0000256" key="13">
    <source>
        <dbReference type="ARBA" id="ARBA00023242"/>
    </source>
</evidence>
<feature type="active site" description="Proton acceptor" evidence="18">
    <location>
        <position position="121"/>
    </location>
</feature>
<evidence type="ECO:0000256" key="14">
    <source>
        <dbReference type="ARBA" id="ARBA00060106"/>
    </source>
</evidence>
<evidence type="ECO:0000256" key="5">
    <source>
        <dbReference type="ARBA" id="ARBA00022490"/>
    </source>
</evidence>
<evidence type="ECO:0000256" key="16">
    <source>
        <dbReference type="ARBA" id="ARBA00069055"/>
    </source>
</evidence>
<gene>
    <name evidence="23" type="primary">LOC115217045</name>
</gene>
<dbReference type="GO" id="GO:0005634">
    <property type="term" value="C:nucleus"/>
    <property type="evidence" value="ECO:0007669"/>
    <property type="project" value="UniProtKB-SubCell"/>
</dbReference>
<evidence type="ECO:0000313" key="23">
    <source>
        <dbReference type="RefSeq" id="XP_029642471.1"/>
    </source>
</evidence>
<dbReference type="FunFam" id="3.90.70.40:FF:000005">
    <property type="entry name" value="Ataxin 3"/>
    <property type="match status" value="1"/>
</dbReference>
<feature type="active site" evidence="18 19">
    <location>
        <position position="136"/>
    </location>
</feature>
<dbReference type="GO" id="GO:0005737">
    <property type="term" value="C:cytoplasm"/>
    <property type="evidence" value="ECO:0007669"/>
    <property type="project" value="UniProtKB-SubCell"/>
</dbReference>
<evidence type="ECO:0000256" key="7">
    <source>
        <dbReference type="ARBA" id="ARBA00022737"/>
    </source>
</evidence>
<comment type="function">
    <text evidence="14">Acts as a chain editing deubiquitinating enzyme that binds and cleaves 'Lys-48'-linked polyubiquitin chains, with a preference for chains containing four or more ubiquitin molecules thereby modulating protein degradation by the ubiquitin-proteasome pathway. Probably by regulating the IGF-1-insulin-like pathway, regulates lifespan. Regulates germline DNA double-strand-break repair and apoptosis in response to DNA damage by recruiting E4 ubiquitin-protein ligase ufd-2 to DNA repair foci. Interacts with key regulators of transcription and represses transcription. Acts as a histone-binding protein that regulates transcription.</text>
</comment>
<keyword evidence="12" id="KW-0804">Transcription</keyword>
<dbReference type="InterPro" id="IPR033865">
    <property type="entry name" value="Ataxin-3"/>
</dbReference>
<evidence type="ECO:0000256" key="11">
    <source>
        <dbReference type="ARBA" id="ARBA00023015"/>
    </source>
</evidence>
<feature type="active site" description="Nucleophile" evidence="18">
    <location>
        <position position="14"/>
    </location>
</feature>
<feature type="region of interest" description="Disordered" evidence="20">
    <location>
        <begin position="321"/>
        <end position="354"/>
    </location>
</feature>
<dbReference type="GO" id="GO:0006508">
    <property type="term" value="P:proteolysis"/>
    <property type="evidence" value="ECO:0007669"/>
    <property type="project" value="UniProtKB-KW"/>
</dbReference>
<evidence type="ECO:0000256" key="1">
    <source>
        <dbReference type="ARBA" id="ARBA00000707"/>
    </source>
</evidence>
<dbReference type="Pfam" id="PF02099">
    <property type="entry name" value="Josephin"/>
    <property type="match status" value="1"/>
</dbReference>
<sequence length="371" mass="41773">MEAIVFEKQQGSLCALHCLNSLLQGQYFSPIDLAQIAKKLDDQEREQMAEGGENSQEYMHFLEQPSSNMDERGYFSIQVITNALGVWNLDIIPFSSQHPKAKEAQENPLQQTAYICNMKEHWFTIRKIGFQWFNLNSLLSGPELISDTYLSLFIIQLLQEGYSIFIIIGNLPPSDADQLLKIHPAVQPVKPTLESAAPLTASSSEDQMDPSLQQVIETTREYAEKDDPSLQRALAMSLKDKEEALLQTALELSMQGDKAEDNCLGTEDTTPDLEVHHTWGMPQSLHSQQPQTQKPSKQPISIDELRQKRLNYLSKTNCLQNNAADSSVTNMENESESVKENGENGENGEELSEEEMLQKAIYMSMKAAEPM</sequence>
<dbReference type="PROSITE" id="PS50957">
    <property type="entry name" value="JOSEPHIN"/>
    <property type="match status" value="1"/>
</dbReference>
<evidence type="ECO:0000256" key="17">
    <source>
        <dbReference type="ARBA" id="ARBA00082365"/>
    </source>
</evidence>
<dbReference type="PROSITE" id="PS50330">
    <property type="entry name" value="UIM"/>
    <property type="match status" value="1"/>
</dbReference>
<dbReference type="Gene3D" id="3.90.70.40">
    <property type="match status" value="1"/>
</dbReference>
<feature type="active site" evidence="19">
    <location>
        <position position="14"/>
    </location>
</feature>
<keyword evidence="6" id="KW-0645">Protease</keyword>
<keyword evidence="13" id="KW-0539">Nucleus</keyword>
<dbReference type="AlphaFoldDB" id="A0A6P7SX72"/>
<organism evidence="22 23">
    <name type="scientific">Octopus sinensis</name>
    <name type="common">East Asian common octopus</name>
    <dbReference type="NCBI Taxonomy" id="2607531"/>
    <lineage>
        <taxon>Eukaryota</taxon>
        <taxon>Metazoa</taxon>
        <taxon>Spiralia</taxon>
        <taxon>Lophotrochozoa</taxon>
        <taxon>Mollusca</taxon>
        <taxon>Cephalopoda</taxon>
        <taxon>Coleoidea</taxon>
        <taxon>Octopodiformes</taxon>
        <taxon>Octopoda</taxon>
        <taxon>Incirrata</taxon>
        <taxon>Octopodidae</taxon>
        <taxon>Octopus</taxon>
    </lineage>
</organism>
<evidence type="ECO:0000313" key="22">
    <source>
        <dbReference type="Proteomes" id="UP000515154"/>
    </source>
</evidence>
<evidence type="ECO:0000256" key="10">
    <source>
        <dbReference type="ARBA" id="ARBA00022807"/>
    </source>
</evidence>